<evidence type="ECO:0000256" key="3">
    <source>
        <dbReference type="ARBA" id="ARBA00038968"/>
    </source>
</evidence>
<sequence>MSKMDVKDKGIFLTGGAVGIGRAVLEALLARGAKVLFCDIDKVKGPETEAEMRKQFPSGDVSFVPCDVTNADQLKAAFTQAVTRFGAVELCINNAGLMDEQNWERVIAVNQVAQIRGSLMALEHMRRDRGGRGGVIFNVASINAVYYGVWEFPVYTATKHAMAGFTTSWANSPDSEAHGVRWGVICPHACLTALNAWERDGQVYVKMDEVKARDTTNWLTAKEASYAFFTLLDDNDSNGGLMKIWKENGQVFQELLMMDKSTVPITDLYAKYKKVQPADQ</sequence>
<evidence type="ECO:0000256" key="8">
    <source>
        <dbReference type="ARBA" id="ARBA00045705"/>
    </source>
</evidence>
<dbReference type="EC" id="1.1.1.141" evidence="3"/>
<evidence type="ECO:0000313" key="24">
    <source>
        <dbReference type="Proteomes" id="UP001374579"/>
    </source>
</evidence>
<evidence type="ECO:0000256" key="4">
    <source>
        <dbReference type="ARBA" id="ARBA00039060"/>
    </source>
</evidence>
<evidence type="ECO:0000256" key="16">
    <source>
        <dbReference type="ARBA" id="ARBA00048535"/>
    </source>
</evidence>
<dbReference type="PANTHER" id="PTHR44229:SF4">
    <property type="entry name" value="15-HYDROXYPROSTAGLANDIN DEHYDROGENASE [NAD(+)]"/>
    <property type="match status" value="1"/>
</dbReference>
<dbReference type="Pfam" id="PF00106">
    <property type="entry name" value="adh_short"/>
    <property type="match status" value="1"/>
</dbReference>
<keyword evidence="24" id="KW-1185">Reference proteome</keyword>
<dbReference type="GO" id="GO:0016404">
    <property type="term" value="F:15-hydroxyprostaglandin dehydrogenase (NAD+) activity"/>
    <property type="evidence" value="ECO:0007669"/>
    <property type="project" value="UniProtKB-EC"/>
</dbReference>
<organism evidence="23 24">
    <name type="scientific">Littorina saxatilis</name>
    <dbReference type="NCBI Taxonomy" id="31220"/>
    <lineage>
        <taxon>Eukaryota</taxon>
        <taxon>Metazoa</taxon>
        <taxon>Spiralia</taxon>
        <taxon>Lophotrochozoa</taxon>
        <taxon>Mollusca</taxon>
        <taxon>Gastropoda</taxon>
        <taxon>Caenogastropoda</taxon>
        <taxon>Littorinimorpha</taxon>
        <taxon>Littorinoidea</taxon>
        <taxon>Littorinidae</taxon>
        <taxon>Littorina</taxon>
    </lineage>
</organism>
<dbReference type="InterPro" id="IPR036291">
    <property type="entry name" value="NAD(P)-bd_dom_sf"/>
</dbReference>
<comment type="catalytic activity">
    <reaction evidence="15">
        <text>resolvin D2 + NAD(+) = 7-oxoresolvin D2 + NADH + H(+)</text>
        <dbReference type="Rhea" id="RHEA:53584"/>
        <dbReference type="ChEBI" id="CHEBI:15378"/>
        <dbReference type="ChEBI" id="CHEBI:57540"/>
        <dbReference type="ChEBI" id="CHEBI:57945"/>
        <dbReference type="ChEBI" id="CHEBI:133367"/>
        <dbReference type="ChEBI" id="CHEBI:137497"/>
    </reaction>
    <physiologicalReaction direction="left-to-right" evidence="15">
        <dbReference type="Rhea" id="RHEA:53585"/>
    </physiologicalReaction>
</comment>
<evidence type="ECO:0000256" key="9">
    <source>
        <dbReference type="ARBA" id="ARBA00047325"/>
    </source>
</evidence>
<evidence type="ECO:0000256" key="1">
    <source>
        <dbReference type="ARBA" id="ARBA00006484"/>
    </source>
</evidence>
<evidence type="ECO:0000256" key="15">
    <source>
        <dbReference type="ARBA" id="ARBA00048393"/>
    </source>
</evidence>
<evidence type="ECO:0000256" key="12">
    <source>
        <dbReference type="ARBA" id="ARBA00048140"/>
    </source>
</evidence>
<comment type="catalytic activity">
    <reaction evidence="17">
        <text>prostaglandin A1 + NAD(+) = 15-oxo-prostaglandin A1 + NADH + H(+)</text>
        <dbReference type="Rhea" id="RHEA:41263"/>
        <dbReference type="ChEBI" id="CHEBI:15378"/>
        <dbReference type="ChEBI" id="CHEBI:57398"/>
        <dbReference type="ChEBI" id="CHEBI:57540"/>
        <dbReference type="ChEBI" id="CHEBI:57945"/>
        <dbReference type="ChEBI" id="CHEBI:85072"/>
    </reaction>
    <physiologicalReaction direction="left-to-right" evidence="17">
        <dbReference type="Rhea" id="RHEA:41264"/>
    </physiologicalReaction>
</comment>
<comment type="function">
    <text evidence="8">Catalyzes the NAD-dependent dehydrogenation (oxidation) of a broad array of hydroxylated polyunsaturated fatty acids (mainly eicosanoids and docosanoids, including prostaglandins, lipoxins and resolvins), yielding their corresponding keto (oxo) metabolites. Decreases the levels of the pro-proliferative prostaglandins such as prostaglandin E2 (whose activity is increased in cancer because of an increase in the expression of cyclooxygenase 2) and generates oxo-fatty acid products that can profoundly influence cell function by abrogating pro-inflammatory cytokine expression. Converts resolvins E1, D1 and D2 to their oxo products, which represents a mode of resolvin inactivation. Resolvin E1 plays important roles during the resolution phase of acute inflammation, while resolvins D1 and D2 have a unique role in obesity-induced adipose inflammation.</text>
</comment>
<proteinExistence type="inferred from homology"/>
<comment type="catalytic activity">
    <reaction evidence="14">
        <text>resolvin D1 + NAD(+) = 17-oxoresolvin D1 + NADH + H(+)</text>
        <dbReference type="Rhea" id="RHEA:50128"/>
        <dbReference type="ChEBI" id="CHEBI:15378"/>
        <dbReference type="ChEBI" id="CHEBI:57540"/>
        <dbReference type="ChEBI" id="CHEBI:57945"/>
        <dbReference type="ChEBI" id="CHEBI:132079"/>
        <dbReference type="ChEBI" id="CHEBI:132081"/>
    </reaction>
    <physiologicalReaction direction="left-to-right" evidence="14">
        <dbReference type="Rhea" id="RHEA:50129"/>
    </physiologicalReaction>
</comment>
<evidence type="ECO:0000256" key="17">
    <source>
        <dbReference type="ARBA" id="ARBA00048611"/>
    </source>
</evidence>
<dbReference type="PRINTS" id="PR00080">
    <property type="entry name" value="SDRFAMILY"/>
</dbReference>
<evidence type="ECO:0000256" key="10">
    <source>
        <dbReference type="ARBA" id="ARBA00047672"/>
    </source>
</evidence>
<keyword evidence="2" id="KW-0560">Oxidoreductase</keyword>
<evidence type="ECO:0000256" key="11">
    <source>
        <dbReference type="ARBA" id="ARBA00048008"/>
    </source>
</evidence>
<comment type="similarity">
    <text evidence="1 22">Belongs to the short-chain dehydrogenases/reductases (SDR) family.</text>
</comment>
<comment type="caution">
    <text evidence="23">The sequence shown here is derived from an EMBL/GenBank/DDBJ whole genome shotgun (WGS) entry which is preliminary data.</text>
</comment>
<comment type="catalytic activity">
    <reaction evidence="13">
        <text>(11R)-hydroxy-(5Z,8Z,12E,14Z)-eicosatetraenoate + NAD(+) = 11-oxo-(5Z,8Z,12E,14Z)-eicosatetraenoate + NADH + H(+)</text>
        <dbReference type="Rhea" id="RHEA:48640"/>
        <dbReference type="ChEBI" id="CHEBI:15378"/>
        <dbReference type="ChEBI" id="CHEBI:57540"/>
        <dbReference type="ChEBI" id="CHEBI:57945"/>
        <dbReference type="ChEBI" id="CHEBI:78836"/>
        <dbReference type="ChEBI" id="CHEBI:90697"/>
    </reaction>
    <physiologicalReaction direction="left-to-right" evidence="13">
        <dbReference type="Rhea" id="RHEA:48641"/>
    </physiologicalReaction>
</comment>
<dbReference type="PRINTS" id="PR00081">
    <property type="entry name" value="GDHRDH"/>
</dbReference>
<evidence type="ECO:0000256" key="18">
    <source>
        <dbReference type="ARBA" id="ARBA00048739"/>
    </source>
</evidence>
<accession>A0AAN9G2N8</accession>
<gene>
    <name evidence="23" type="ORF">V1264_008384</name>
</gene>
<dbReference type="InterPro" id="IPR002347">
    <property type="entry name" value="SDR_fam"/>
</dbReference>
<evidence type="ECO:0000256" key="14">
    <source>
        <dbReference type="ARBA" id="ARBA00048170"/>
    </source>
</evidence>
<evidence type="ECO:0000256" key="20">
    <source>
        <dbReference type="ARBA" id="ARBA00049151"/>
    </source>
</evidence>
<evidence type="ECO:0000256" key="22">
    <source>
        <dbReference type="RuleBase" id="RU000363"/>
    </source>
</evidence>
<evidence type="ECO:0000256" key="19">
    <source>
        <dbReference type="ARBA" id="ARBA00048921"/>
    </source>
</evidence>
<protein>
    <recommendedName>
        <fullName evidence="5">15-hydroxyprostaglandin dehydrogenase [NAD(+)]</fullName>
        <ecNumber evidence="3">1.1.1.141</ecNumber>
        <ecNumber evidence="4">1.1.1.232</ecNumber>
    </recommendedName>
    <alternativeName>
        <fullName evidence="7">Eicosanoid/docosanoid dehydrogenase [NAD(+)]</fullName>
    </alternativeName>
    <alternativeName>
        <fullName evidence="6">Prostaglandin dehydrogenase 1</fullName>
    </alternativeName>
</protein>
<comment type="catalytic activity">
    <reaction evidence="11">
        <text>14-hydroxy-(4Z,7Z,10Z,12E,16Z,19Z)-docosahexaenoate + NAD(+) = 14-oxo-(4Z,7Z,10Z,12E,16Z,19Z)-docosahexaenoate + NADH + H(+)</text>
        <dbReference type="Rhea" id="RHEA:48952"/>
        <dbReference type="ChEBI" id="CHEBI:15378"/>
        <dbReference type="ChEBI" id="CHEBI:57540"/>
        <dbReference type="ChEBI" id="CHEBI:57945"/>
        <dbReference type="ChEBI" id="CHEBI:90866"/>
        <dbReference type="ChEBI" id="CHEBI:90867"/>
    </reaction>
    <physiologicalReaction direction="left-to-right" evidence="11">
        <dbReference type="Rhea" id="RHEA:48953"/>
    </physiologicalReaction>
</comment>
<dbReference type="PROSITE" id="PS00061">
    <property type="entry name" value="ADH_SHORT"/>
    <property type="match status" value="1"/>
</dbReference>
<comment type="catalytic activity">
    <reaction evidence="10">
        <text>resolvin D1 + NAD(+) = 8-oxoresolvin D1 + NADH + H(+)</text>
        <dbReference type="Rhea" id="RHEA:50124"/>
        <dbReference type="ChEBI" id="CHEBI:15378"/>
        <dbReference type="ChEBI" id="CHEBI:57540"/>
        <dbReference type="ChEBI" id="CHEBI:57945"/>
        <dbReference type="ChEBI" id="CHEBI:132079"/>
        <dbReference type="ChEBI" id="CHEBI:132080"/>
    </reaction>
    <physiologicalReaction direction="left-to-right" evidence="10">
        <dbReference type="Rhea" id="RHEA:50125"/>
    </physiologicalReaction>
</comment>
<dbReference type="AlphaFoldDB" id="A0AAN9G2N8"/>
<dbReference type="Proteomes" id="UP001374579">
    <property type="component" value="Unassembled WGS sequence"/>
</dbReference>
<dbReference type="GO" id="GO:0005737">
    <property type="term" value="C:cytoplasm"/>
    <property type="evidence" value="ECO:0007669"/>
    <property type="project" value="TreeGrafter"/>
</dbReference>
<comment type="catalytic activity">
    <reaction evidence="16">
        <text>lipoxin A4 + NAD(+) = 15-oxo-(5S,6R)-dihydroxy-(7E,9E,11Z,13E)-eicosatetraenoate + NADH + H(+)</text>
        <dbReference type="Rhea" id="RHEA:41572"/>
        <dbReference type="ChEBI" id="CHEBI:15378"/>
        <dbReference type="ChEBI" id="CHEBI:57540"/>
        <dbReference type="ChEBI" id="CHEBI:57945"/>
        <dbReference type="ChEBI" id="CHEBI:67026"/>
        <dbReference type="ChEBI" id="CHEBI:78311"/>
    </reaction>
    <physiologicalReaction direction="left-to-right" evidence="16">
        <dbReference type="Rhea" id="RHEA:41573"/>
    </physiologicalReaction>
</comment>
<dbReference type="InterPro" id="IPR020904">
    <property type="entry name" value="Sc_DH/Rdtase_CS"/>
</dbReference>
<evidence type="ECO:0000256" key="21">
    <source>
        <dbReference type="ARBA" id="ARBA00049188"/>
    </source>
</evidence>
<comment type="catalytic activity">
    <reaction evidence="12">
        <text>15-oxo-(5S,6R)-dihydroxy-(7E,9E,11Z)-eicosatrienoate + NADH + H(+) = (5S,6R,15S)-trihydroxy-(7E,9E,11Z)-eicosatrienoate + NAD(+)</text>
        <dbReference type="Rhea" id="RHEA:41596"/>
        <dbReference type="ChEBI" id="CHEBI:15378"/>
        <dbReference type="ChEBI" id="CHEBI:57540"/>
        <dbReference type="ChEBI" id="CHEBI:57945"/>
        <dbReference type="ChEBI" id="CHEBI:78325"/>
        <dbReference type="ChEBI" id="CHEBI:78329"/>
    </reaction>
    <physiologicalReaction direction="left-to-right" evidence="12">
        <dbReference type="Rhea" id="RHEA:41597"/>
    </physiologicalReaction>
</comment>
<comment type="catalytic activity">
    <reaction evidence="21">
        <text>resolvin E1 + NAD(+) = 18-oxo-resolvin E1 + NADH + H(+)</text>
        <dbReference type="Rhea" id="RHEA:49244"/>
        <dbReference type="ChEBI" id="CHEBI:15378"/>
        <dbReference type="ChEBI" id="CHEBI:57540"/>
        <dbReference type="ChEBI" id="CHEBI:57945"/>
        <dbReference type="ChEBI" id="CHEBI:91000"/>
        <dbReference type="ChEBI" id="CHEBI:91001"/>
    </reaction>
    <physiologicalReaction direction="left-to-right" evidence="21">
        <dbReference type="Rhea" id="RHEA:49245"/>
    </physiologicalReaction>
</comment>
<comment type="catalytic activity">
    <reaction evidence="19">
        <text>resolvin D2 + NAD(+) = 16-oxoresolvin D2 + NADH + H(+)</text>
        <dbReference type="Rhea" id="RHEA:53588"/>
        <dbReference type="ChEBI" id="CHEBI:15378"/>
        <dbReference type="ChEBI" id="CHEBI:57540"/>
        <dbReference type="ChEBI" id="CHEBI:57945"/>
        <dbReference type="ChEBI" id="CHEBI:133367"/>
        <dbReference type="ChEBI" id="CHEBI:137498"/>
    </reaction>
    <physiologicalReaction direction="left-to-right" evidence="19">
        <dbReference type="Rhea" id="RHEA:53589"/>
    </physiologicalReaction>
</comment>
<evidence type="ECO:0000256" key="5">
    <source>
        <dbReference type="ARBA" id="ARBA00040276"/>
    </source>
</evidence>
<reference evidence="23 24" key="1">
    <citation type="submission" date="2024-02" db="EMBL/GenBank/DDBJ databases">
        <title>Chromosome-scale genome assembly of the rough periwinkle Littorina saxatilis.</title>
        <authorList>
            <person name="De Jode A."/>
            <person name="Faria R."/>
            <person name="Formenti G."/>
            <person name="Sims Y."/>
            <person name="Smith T.P."/>
            <person name="Tracey A."/>
            <person name="Wood J.M.D."/>
            <person name="Zagrodzka Z.B."/>
            <person name="Johannesson K."/>
            <person name="Butlin R.K."/>
            <person name="Leder E.H."/>
        </authorList>
    </citation>
    <scope>NUCLEOTIDE SEQUENCE [LARGE SCALE GENOMIC DNA]</scope>
    <source>
        <strain evidence="23">Snail1</strain>
        <tissue evidence="23">Muscle</tissue>
    </source>
</reference>
<dbReference type="EC" id="1.1.1.232" evidence="4"/>
<evidence type="ECO:0000256" key="13">
    <source>
        <dbReference type="ARBA" id="ARBA00048144"/>
    </source>
</evidence>
<dbReference type="GO" id="GO:0047034">
    <property type="term" value="F:15-hydroxyicosatetraenoate dehydrogenase activity"/>
    <property type="evidence" value="ECO:0007669"/>
    <property type="project" value="UniProtKB-EC"/>
</dbReference>
<dbReference type="EMBL" id="JBAMIC010000021">
    <property type="protein sequence ID" value="KAK7092674.1"/>
    <property type="molecule type" value="Genomic_DNA"/>
</dbReference>
<comment type="catalytic activity">
    <reaction evidence="18">
        <text>prostaglandin E2 + NAD(+) = 15-oxoprostaglandin E2 + NADH + H(+)</text>
        <dbReference type="Rhea" id="RHEA:11876"/>
        <dbReference type="ChEBI" id="CHEBI:15378"/>
        <dbReference type="ChEBI" id="CHEBI:57400"/>
        <dbReference type="ChEBI" id="CHEBI:57540"/>
        <dbReference type="ChEBI" id="CHEBI:57945"/>
        <dbReference type="ChEBI" id="CHEBI:606564"/>
        <dbReference type="EC" id="1.1.1.141"/>
    </reaction>
    <physiologicalReaction direction="left-to-right" evidence="18">
        <dbReference type="Rhea" id="RHEA:11877"/>
    </physiologicalReaction>
</comment>
<dbReference type="Gene3D" id="3.40.50.720">
    <property type="entry name" value="NAD(P)-binding Rossmann-like Domain"/>
    <property type="match status" value="1"/>
</dbReference>
<name>A0AAN9G2N8_9CAEN</name>
<dbReference type="SUPFAM" id="SSF51735">
    <property type="entry name" value="NAD(P)-binding Rossmann-fold domains"/>
    <property type="match status" value="1"/>
</dbReference>
<comment type="catalytic activity">
    <reaction evidence="9">
        <text>prostaglandin E1 + NAD(+) = 15-oxoprostaglandin E1 + NADH + H(+)</text>
        <dbReference type="Rhea" id="RHEA:16477"/>
        <dbReference type="ChEBI" id="CHEBI:15378"/>
        <dbReference type="ChEBI" id="CHEBI:57397"/>
        <dbReference type="ChEBI" id="CHEBI:57401"/>
        <dbReference type="ChEBI" id="CHEBI:57540"/>
        <dbReference type="ChEBI" id="CHEBI:57945"/>
    </reaction>
    <physiologicalReaction direction="left-to-right" evidence="9">
        <dbReference type="Rhea" id="RHEA:16478"/>
    </physiologicalReaction>
</comment>
<dbReference type="PANTHER" id="PTHR44229">
    <property type="entry name" value="15-HYDROXYPROSTAGLANDIN DEHYDROGENASE [NAD(+)]"/>
    <property type="match status" value="1"/>
</dbReference>
<evidence type="ECO:0000313" key="23">
    <source>
        <dbReference type="EMBL" id="KAK7092674.1"/>
    </source>
</evidence>
<evidence type="ECO:0000256" key="2">
    <source>
        <dbReference type="ARBA" id="ARBA00023002"/>
    </source>
</evidence>
<evidence type="ECO:0000256" key="7">
    <source>
        <dbReference type="ARBA" id="ARBA00042026"/>
    </source>
</evidence>
<evidence type="ECO:0000256" key="6">
    <source>
        <dbReference type="ARBA" id="ARBA00041812"/>
    </source>
</evidence>
<comment type="catalytic activity">
    <reaction evidence="20">
        <text>(15S)-hydroxy-(5Z,8Z,11Z,13E)-eicosatetraenoate + NAD(+) = 15-oxo-(5Z,8Z,11Z,13E)-eicosatetraenoate + NADH + H(+)</text>
        <dbReference type="Rhea" id="RHEA:23260"/>
        <dbReference type="ChEBI" id="CHEBI:15378"/>
        <dbReference type="ChEBI" id="CHEBI:57409"/>
        <dbReference type="ChEBI" id="CHEBI:57410"/>
        <dbReference type="ChEBI" id="CHEBI:57540"/>
        <dbReference type="ChEBI" id="CHEBI:57945"/>
        <dbReference type="EC" id="1.1.1.232"/>
    </reaction>
    <physiologicalReaction direction="left-to-right" evidence="20">
        <dbReference type="Rhea" id="RHEA:23261"/>
    </physiologicalReaction>
</comment>